<evidence type="ECO:0000256" key="3">
    <source>
        <dbReference type="ARBA" id="ARBA00023163"/>
    </source>
</evidence>
<name>A0ABP9BKF4_9PSEU</name>
<dbReference type="Pfam" id="PF02909">
    <property type="entry name" value="TetR_C_1"/>
    <property type="match status" value="1"/>
</dbReference>
<dbReference type="PROSITE" id="PS50977">
    <property type="entry name" value="HTH_TETR_2"/>
    <property type="match status" value="1"/>
</dbReference>
<evidence type="ECO:0000259" key="6">
    <source>
        <dbReference type="PROSITE" id="PS50977"/>
    </source>
</evidence>
<feature type="DNA-binding region" description="H-T-H motif" evidence="4">
    <location>
        <begin position="45"/>
        <end position="64"/>
    </location>
</feature>
<reference evidence="8" key="1">
    <citation type="journal article" date="2019" name="Int. J. Syst. Evol. Microbiol.">
        <title>The Global Catalogue of Microorganisms (GCM) 10K type strain sequencing project: providing services to taxonomists for standard genome sequencing and annotation.</title>
        <authorList>
            <consortium name="The Broad Institute Genomics Platform"/>
            <consortium name="The Broad Institute Genome Sequencing Center for Infectious Disease"/>
            <person name="Wu L."/>
            <person name="Ma J."/>
        </authorList>
    </citation>
    <scope>NUCLEOTIDE SEQUENCE [LARGE SCALE GENOMIC DNA]</scope>
    <source>
        <strain evidence="8">JCM 17979</strain>
    </source>
</reference>
<accession>A0ABP9BKF4</accession>
<dbReference type="SUPFAM" id="SSF46689">
    <property type="entry name" value="Homeodomain-like"/>
    <property type="match status" value="1"/>
</dbReference>
<dbReference type="SUPFAM" id="SSF48498">
    <property type="entry name" value="Tetracyclin repressor-like, C-terminal domain"/>
    <property type="match status" value="1"/>
</dbReference>
<organism evidence="7 8">
    <name type="scientific">Actinomycetospora chlora</name>
    <dbReference type="NCBI Taxonomy" id="663608"/>
    <lineage>
        <taxon>Bacteria</taxon>
        <taxon>Bacillati</taxon>
        <taxon>Actinomycetota</taxon>
        <taxon>Actinomycetes</taxon>
        <taxon>Pseudonocardiales</taxon>
        <taxon>Pseudonocardiaceae</taxon>
        <taxon>Actinomycetospora</taxon>
    </lineage>
</organism>
<evidence type="ECO:0000256" key="2">
    <source>
        <dbReference type="ARBA" id="ARBA00023125"/>
    </source>
</evidence>
<dbReference type="EMBL" id="BAABHO010000029">
    <property type="protein sequence ID" value="GAA4796550.1"/>
    <property type="molecule type" value="Genomic_DNA"/>
</dbReference>
<evidence type="ECO:0000256" key="5">
    <source>
        <dbReference type="SAM" id="MobiDB-lite"/>
    </source>
</evidence>
<dbReference type="InterPro" id="IPR009057">
    <property type="entry name" value="Homeodomain-like_sf"/>
</dbReference>
<gene>
    <name evidence="7" type="ORF">GCM10023200_35810</name>
</gene>
<evidence type="ECO:0000256" key="1">
    <source>
        <dbReference type="ARBA" id="ARBA00023015"/>
    </source>
</evidence>
<keyword evidence="3" id="KW-0804">Transcription</keyword>
<dbReference type="Gene3D" id="1.10.357.10">
    <property type="entry name" value="Tetracycline Repressor, domain 2"/>
    <property type="match status" value="1"/>
</dbReference>
<proteinExistence type="predicted"/>
<evidence type="ECO:0000313" key="8">
    <source>
        <dbReference type="Proteomes" id="UP001500928"/>
    </source>
</evidence>
<feature type="region of interest" description="Disordered" evidence="5">
    <location>
        <begin position="1"/>
        <end position="22"/>
    </location>
</feature>
<comment type="caution">
    <text evidence="7">The sequence shown here is derived from an EMBL/GenBank/DDBJ whole genome shotgun (WGS) entry which is preliminary data.</text>
</comment>
<protein>
    <submittedName>
        <fullName evidence="7">TetR/AcrR family transcriptional regulator C-terminal domain-containing protein</fullName>
    </submittedName>
</protein>
<evidence type="ECO:0000313" key="7">
    <source>
        <dbReference type="EMBL" id="GAA4796550.1"/>
    </source>
</evidence>
<feature type="domain" description="HTH tetR-type" evidence="6">
    <location>
        <begin position="22"/>
        <end position="82"/>
    </location>
</feature>
<dbReference type="InterPro" id="IPR036271">
    <property type="entry name" value="Tet_transcr_reg_TetR-rel_C_sf"/>
</dbReference>
<keyword evidence="1" id="KW-0805">Transcription regulation</keyword>
<dbReference type="InterPro" id="IPR004111">
    <property type="entry name" value="Repressor_TetR_C"/>
</dbReference>
<keyword evidence="8" id="KW-1185">Reference proteome</keyword>
<evidence type="ECO:0000256" key="4">
    <source>
        <dbReference type="PROSITE-ProRule" id="PRU00335"/>
    </source>
</evidence>
<sequence length="239" mass="25203">MPAVTEPRTAPAGRRERPAKPALTREGVVATATALVREEGAARLTMRRLAQRLDTGPASLYVYVRDTAELQAAVLGEFLAGVDLAPVGAAGPWDERLRRVLASYAGLLHDYPGLARVAVVTRPSGEHYLALIEALLALLAEGGVPDDRAAWLVDLFLLVATASAAEHGTRAEEHTEAAADDAVARAVRGASADRFPHVARLVEDLLSGEGPDRARWFVDLMLAGAAAVPRPSPSLVGEG</sequence>
<dbReference type="Proteomes" id="UP001500928">
    <property type="component" value="Unassembled WGS sequence"/>
</dbReference>
<dbReference type="InterPro" id="IPR001647">
    <property type="entry name" value="HTH_TetR"/>
</dbReference>
<keyword evidence="2 4" id="KW-0238">DNA-binding</keyword>